<dbReference type="EMBL" id="JBHTHX010000216">
    <property type="protein sequence ID" value="MFD0884728.1"/>
    <property type="molecule type" value="Genomic_DNA"/>
</dbReference>
<sequence>MHTRRVEVDVEDCGRVHLLDEEYHRAAGDTDDSTPRSLGSLIRVEGGVVDLGIALQWGEVPFTVTVSDQDPGADLDGYEDVAEASFESPTGRVFLLGWCMDFYEEKVARLPPLPAGPGTYRLRYHVRGMDEERYLADDHYLQIWPAPRHAPAVLKSTSECCRYLLDPEAWEAATQVS</sequence>
<evidence type="ECO:0000313" key="2">
    <source>
        <dbReference type="Proteomes" id="UP001597024"/>
    </source>
</evidence>
<evidence type="ECO:0000313" key="1">
    <source>
        <dbReference type="EMBL" id="MFD0884728.1"/>
    </source>
</evidence>
<dbReference type="Proteomes" id="UP001597024">
    <property type="component" value="Unassembled WGS sequence"/>
</dbReference>
<gene>
    <name evidence="1" type="ORF">ACFQ08_09225</name>
</gene>
<organism evidence="1 2">
    <name type="scientific">Streptosporangium algeriense</name>
    <dbReference type="NCBI Taxonomy" id="1682748"/>
    <lineage>
        <taxon>Bacteria</taxon>
        <taxon>Bacillati</taxon>
        <taxon>Actinomycetota</taxon>
        <taxon>Actinomycetes</taxon>
        <taxon>Streptosporangiales</taxon>
        <taxon>Streptosporangiaceae</taxon>
        <taxon>Streptosporangium</taxon>
    </lineage>
</organism>
<accession>A0ABW3DLT5</accession>
<keyword evidence="2" id="KW-1185">Reference proteome</keyword>
<proteinExistence type="predicted"/>
<reference evidence="2" key="1">
    <citation type="journal article" date="2019" name="Int. J. Syst. Evol. Microbiol.">
        <title>The Global Catalogue of Microorganisms (GCM) 10K type strain sequencing project: providing services to taxonomists for standard genome sequencing and annotation.</title>
        <authorList>
            <consortium name="The Broad Institute Genomics Platform"/>
            <consortium name="The Broad Institute Genome Sequencing Center for Infectious Disease"/>
            <person name="Wu L."/>
            <person name="Ma J."/>
        </authorList>
    </citation>
    <scope>NUCLEOTIDE SEQUENCE [LARGE SCALE GENOMIC DNA]</scope>
    <source>
        <strain evidence="2">CCUG 62974</strain>
    </source>
</reference>
<protein>
    <submittedName>
        <fullName evidence="1">Uncharacterized protein</fullName>
    </submittedName>
</protein>
<comment type="caution">
    <text evidence="1">The sequence shown here is derived from an EMBL/GenBank/DDBJ whole genome shotgun (WGS) entry which is preliminary data.</text>
</comment>
<name>A0ABW3DLT5_9ACTN</name>